<keyword evidence="2" id="KW-1185">Reference proteome</keyword>
<name>A0ACC2EQ81_DIPCM</name>
<organism evidence="1 2">
    <name type="scientific">Diphasiastrum complanatum</name>
    <name type="common">Issler's clubmoss</name>
    <name type="synonym">Lycopodium complanatum</name>
    <dbReference type="NCBI Taxonomy" id="34168"/>
    <lineage>
        <taxon>Eukaryota</taxon>
        <taxon>Viridiplantae</taxon>
        <taxon>Streptophyta</taxon>
        <taxon>Embryophyta</taxon>
        <taxon>Tracheophyta</taxon>
        <taxon>Lycopodiopsida</taxon>
        <taxon>Lycopodiales</taxon>
        <taxon>Lycopodiaceae</taxon>
        <taxon>Lycopodioideae</taxon>
        <taxon>Diphasiastrum</taxon>
    </lineage>
</organism>
<evidence type="ECO:0000313" key="2">
    <source>
        <dbReference type="Proteomes" id="UP001162992"/>
    </source>
</evidence>
<protein>
    <submittedName>
        <fullName evidence="1">Uncharacterized protein</fullName>
    </submittedName>
</protein>
<evidence type="ECO:0000313" key="1">
    <source>
        <dbReference type="EMBL" id="KAJ7568576.1"/>
    </source>
</evidence>
<proteinExistence type="predicted"/>
<dbReference type="Proteomes" id="UP001162992">
    <property type="component" value="Chromosome 1"/>
</dbReference>
<accession>A0ACC2EQ81</accession>
<comment type="caution">
    <text evidence="1">The sequence shown here is derived from an EMBL/GenBank/DDBJ whole genome shotgun (WGS) entry which is preliminary data.</text>
</comment>
<gene>
    <name evidence="1" type="ORF">O6H91_01G038400</name>
</gene>
<sequence>MVASHRVERARAGVGFGLLLALLLLGLLAFPLADRLWTPSFSSSSRIVELPANSFEFGILGVPSCRSKIGAAVDWSRGDLVQGLKEFVSIYERRPIPNNLYGMGFDHSFGLWFMAHWLQPQLMIESGAFKGHSTWVLRQAMPNCPIISISPRHPQRYLQKGPAYVDKNCEYFADKKFLDFGSIQWDKVMDGYGIKDRSKVLVFFDDHQSELRRVKQAIKAGFKHLIFEDNYDTGTGDHYSLRQICDQFHIEGGGHSCSEDSYEARVRSARKGSWEKALDIKELCGSNKMWWGVQGEIRDNFSHNNTAISYATHVENVQFLESVLDIYWELPPVAGPTLTHQRRFDPARTSHPIVADSDNHLFMQLGLDRFNKSVFNGYTQMAYLRLGY</sequence>
<dbReference type="EMBL" id="CM055092">
    <property type="protein sequence ID" value="KAJ7568576.1"/>
    <property type="molecule type" value="Genomic_DNA"/>
</dbReference>
<reference evidence="2" key="1">
    <citation type="journal article" date="2024" name="Proc. Natl. Acad. Sci. U.S.A.">
        <title>Extraordinary preservation of gene collinearity over three hundred million years revealed in homosporous lycophytes.</title>
        <authorList>
            <person name="Li C."/>
            <person name="Wickell D."/>
            <person name="Kuo L.Y."/>
            <person name="Chen X."/>
            <person name="Nie B."/>
            <person name="Liao X."/>
            <person name="Peng D."/>
            <person name="Ji J."/>
            <person name="Jenkins J."/>
            <person name="Williams M."/>
            <person name="Shu S."/>
            <person name="Plott C."/>
            <person name="Barry K."/>
            <person name="Rajasekar S."/>
            <person name="Grimwood J."/>
            <person name="Han X."/>
            <person name="Sun S."/>
            <person name="Hou Z."/>
            <person name="He W."/>
            <person name="Dai G."/>
            <person name="Sun C."/>
            <person name="Schmutz J."/>
            <person name="Leebens-Mack J.H."/>
            <person name="Li F.W."/>
            <person name="Wang L."/>
        </authorList>
    </citation>
    <scope>NUCLEOTIDE SEQUENCE [LARGE SCALE GENOMIC DNA]</scope>
    <source>
        <strain evidence="2">cv. PW_Plant_1</strain>
    </source>
</reference>